<protein>
    <submittedName>
        <fullName evidence="2">Trafficking protein particle complex subunit 3</fullName>
    </submittedName>
</protein>
<accession>H1VHS0</accession>
<evidence type="ECO:0000313" key="3">
    <source>
        <dbReference type="Proteomes" id="UP000007174"/>
    </source>
</evidence>
<name>H1VHS0_COLHI</name>
<proteinExistence type="predicted"/>
<gene>
    <name evidence="2" type="ORF">CH063_10514</name>
</gene>
<reference evidence="3" key="1">
    <citation type="journal article" date="2012" name="Nat. Genet.">
        <title>Lifestyle transitions in plant pathogenic Colletotrichum fungi deciphered by genome and transcriptome analyses.</title>
        <authorList>
            <person name="O'Connell R.J."/>
            <person name="Thon M.R."/>
            <person name="Hacquard S."/>
            <person name="Amyotte S.G."/>
            <person name="Kleemann J."/>
            <person name="Torres M.F."/>
            <person name="Damm U."/>
            <person name="Buiate E.A."/>
            <person name="Epstein L."/>
            <person name="Alkan N."/>
            <person name="Altmueller J."/>
            <person name="Alvarado-Balderrama L."/>
            <person name="Bauser C.A."/>
            <person name="Becker C."/>
            <person name="Birren B.W."/>
            <person name="Chen Z."/>
            <person name="Choi J."/>
            <person name="Crouch J.A."/>
            <person name="Duvick J.P."/>
            <person name="Farman M.A."/>
            <person name="Gan P."/>
            <person name="Heiman D."/>
            <person name="Henrissat B."/>
            <person name="Howard R.J."/>
            <person name="Kabbage M."/>
            <person name="Koch C."/>
            <person name="Kracher B."/>
            <person name="Kubo Y."/>
            <person name="Law A.D."/>
            <person name="Lebrun M.-H."/>
            <person name="Lee Y.-H."/>
            <person name="Miyara I."/>
            <person name="Moore N."/>
            <person name="Neumann U."/>
            <person name="Nordstroem K."/>
            <person name="Panaccione D.G."/>
            <person name="Panstruga R."/>
            <person name="Place M."/>
            <person name="Proctor R.H."/>
            <person name="Prusky D."/>
            <person name="Rech G."/>
            <person name="Reinhardt R."/>
            <person name="Rollins J.A."/>
            <person name="Rounsley S."/>
            <person name="Schardl C.L."/>
            <person name="Schwartz D.C."/>
            <person name="Shenoy N."/>
            <person name="Shirasu K."/>
            <person name="Sikhakolli U.R."/>
            <person name="Stueber K."/>
            <person name="Sukno S.A."/>
            <person name="Sweigard J.A."/>
            <person name="Takano Y."/>
            <person name="Takahara H."/>
            <person name="Trail F."/>
            <person name="van der Does H.C."/>
            <person name="Voll L.M."/>
            <person name="Will I."/>
            <person name="Young S."/>
            <person name="Zeng Q."/>
            <person name="Zhang J."/>
            <person name="Zhou S."/>
            <person name="Dickman M.B."/>
            <person name="Schulze-Lefert P."/>
            <person name="Ver Loren van Themaat E."/>
            <person name="Ma L.-J."/>
            <person name="Vaillancourt L.J."/>
        </authorList>
    </citation>
    <scope>NUCLEOTIDE SEQUENCE [LARGE SCALE GENOMIC DNA]</scope>
    <source>
        <strain evidence="3">IMI 349063</strain>
    </source>
</reference>
<feature type="compositionally biased region" description="Polar residues" evidence="1">
    <location>
        <begin position="29"/>
        <end position="43"/>
    </location>
</feature>
<feature type="region of interest" description="Disordered" evidence="1">
    <location>
        <begin position="9"/>
        <end position="43"/>
    </location>
</feature>
<feature type="region of interest" description="Disordered" evidence="1">
    <location>
        <begin position="116"/>
        <end position="136"/>
    </location>
</feature>
<dbReference type="HOGENOM" id="CLU_1880326_0_0_1"/>
<dbReference type="AlphaFoldDB" id="H1VHS0"/>
<feature type="non-terminal residue" evidence="2">
    <location>
        <position position="136"/>
    </location>
</feature>
<dbReference type="EMBL" id="CACQ02003690">
    <property type="protein sequence ID" value="CCF39773.1"/>
    <property type="molecule type" value="Genomic_DNA"/>
</dbReference>
<organism evidence="2 3">
    <name type="scientific">Colletotrichum higginsianum (strain IMI 349063)</name>
    <name type="common">Crucifer anthracnose fungus</name>
    <dbReference type="NCBI Taxonomy" id="759273"/>
    <lineage>
        <taxon>Eukaryota</taxon>
        <taxon>Fungi</taxon>
        <taxon>Dikarya</taxon>
        <taxon>Ascomycota</taxon>
        <taxon>Pezizomycotina</taxon>
        <taxon>Sordariomycetes</taxon>
        <taxon>Hypocreomycetidae</taxon>
        <taxon>Glomerellales</taxon>
        <taxon>Glomerellaceae</taxon>
        <taxon>Colletotrichum</taxon>
        <taxon>Colletotrichum destructivum species complex</taxon>
    </lineage>
</organism>
<dbReference type="Proteomes" id="UP000007174">
    <property type="component" value="Unassembled WGS sequence"/>
</dbReference>
<evidence type="ECO:0000256" key="1">
    <source>
        <dbReference type="SAM" id="MobiDB-lite"/>
    </source>
</evidence>
<sequence length="136" mass="15596">IHRPLLHFCPPKHSPAVNGPTSKPDLLRQQPTNSKIDSSNLHSSRCPRQFWYCRQDDDIDGQHKTVTTWLRPTRKQASGFSPIPPYSFDTSTEAIKLGSRPRRLALQSWPQIRQPAWARRSGSTSCGPHMPRNERF</sequence>
<evidence type="ECO:0000313" key="2">
    <source>
        <dbReference type="EMBL" id="CCF39773.1"/>
    </source>
</evidence>